<dbReference type="Proteomes" id="UP000076078">
    <property type="component" value="Unassembled WGS sequence"/>
</dbReference>
<feature type="compositionally biased region" description="Polar residues" evidence="2">
    <location>
        <begin position="494"/>
        <end position="509"/>
    </location>
</feature>
<dbReference type="InParanoid" id="A0A151Z911"/>
<dbReference type="Pfam" id="PF24917">
    <property type="entry name" value="BLTP3A_B"/>
    <property type="match status" value="1"/>
</dbReference>
<evidence type="ECO:0000256" key="1">
    <source>
        <dbReference type="SAM" id="Coils"/>
    </source>
</evidence>
<keyword evidence="4" id="KW-1185">Reference proteome</keyword>
<feature type="region of interest" description="Disordered" evidence="2">
    <location>
        <begin position="494"/>
        <end position="515"/>
    </location>
</feature>
<gene>
    <name evidence="3" type="ORF">DLAC_09050</name>
</gene>
<dbReference type="EMBL" id="LODT01000037">
    <property type="protein sequence ID" value="KYQ90429.1"/>
    <property type="molecule type" value="Genomic_DNA"/>
</dbReference>
<protein>
    <submittedName>
        <fullName evidence="3">Uncharacterized protein</fullName>
    </submittedName>
</protein>
<feature type="region of interest" description="Disordered" evidence="2">
    <location>
        <begin position="263"/>
        <end position="342"/>
    </location>
</feature>
<comment type="caution">
    <text evidence="3">The sequence shown here is derived from an EMBL/GenBank/DDBJ whole genome shotgun (WGS) entry which is preliminary data.</text>
</comment>
<dbReference type="PANTHER" id="PTHR22774:SF11">
    <property type="entry name" value="CHOREIN N-TERMINAL DOMAIN-CONTAINING PROTEIN"/>
    <property type="match status" value="1"/>
</dbReference>
<proteinExistence type="predicted"/>
<feature type="compositionally biased region" description="Low complexity" evidence="2">
    <location>
        <begin position="301"/>
        <end position="342"/>
    </location>
</feature>
<dbReference type="OrthoDB" id="43807at2759"/>
<feature type="coiled-coil region" evidence="1">
    <location>
        <begin position="1147"/>
        <end position="1220"/>
    </location>
</feature>
<dbReference type="FunCoup" id="A0A151Z911">
    <property type="interactions" value="738"/>
</dbReference>
<reference evidence="3 4" key="1">
    <citation type="submission" date="2015-12" db="EMBL/GenBank/DDBJ databases">
        <title>Dictyostelia acquired genes for synthesis and detection of signals that induce cell-type specialization by lateral gene transfer from prokaryotes.</title>
        <authorList>
            <person name="Gloeckner G."/>
            <person name="Schaap P."/>
        </authorList>
    </citation>
    <scope>NUCLEOTIDE SEQUENCE [LARGE SCALE GENOMIC DNA]</scope>
    <source>
        <strain evidence="3 4">TK</strain>
    </source>
</reference>
<organism evidence="3 4">
    <name type="scientific">Tieghemostelium lacteum</name>
    <name type="common">Slime mold</name>
    <name type="synonym">Dictyostelium lacteum</name>
    <dbReference type="NCBI Taxonomy" id="361077"/>
    <lineage>
        <taxon>Eukaryota</taxon>
        <taxon>Amoebozoa</taxon>
        <taxon>Evosea</taxon>
        <taxon>Eumycetozoa</taxon>
        <taxon>Dictyostelia</taxon>
        <taxon>Dictyosteliales</taxon>
        <taxon>Raperosteliaceae</taxon>
        <taxon>Tieghemostelium</taxon>
    </lineage>
</organism>
<name>A0A151Z911_TIELA</name>
<evidence type="ECO:0000313" key="3">
    <source>
        <dbReference type="EMBL" id="KYQ90429.1"/>
    </source>
</evidence>
<accession>A0A151Z911</accession>
<dbReference type="OMA" id="KRRIKDW"/>
<evidence type="ECO:0000313" key="4">
    <source>
        <dbReference type="Proteomes" id="UP000076078"/>
    </source>
</evidence>
<feature type="compositionally biased region" description="Low complexity" evidence="2">
    <location>
        <begin position="264"/>
        <end position="275"/>
    </location>
</feature>
<feature type="coiled-coil region" evidence="1">
    <location>
        <begin position="827"/>
        <end position="854"/>
    </location>
</feature>
<sequence length="1220" mass="137729">MEAIVLKVLKKYFKLFIKNFKSDNFSMSLLKGEGTLVDLDLNETIIQDLLLIPPQFKVTQAICDQLSAKIPWTSFKKEPITISLQNITINLKEPETITPIQSQLKKFKKKTKNKRNEITENLQIEVKSLKLNIATLHGRTLMIEIDDILIQSTNSNFQIVELSQMKNIDKESGTESLHKLITAKSISIKIQDEGGLLNIPLVENLPLKVLFSSKRRTRDWIQVSAKVEFILKNLNLNWTISQWHSIMELVSTIQNTLARSVPVSSDLNSSSSSLKSSKDKKKSSSTSLKKSSKKDKSEVLSPNSISSSPVNVSPSISRLNNESNSSGLSSSPNLSPMSNNSVNVIADGDSPLPVAKHSDFSYEFHIEKWALELVDNFSQAGNAFQFNGDGLHFAFTSANTLQRPMNSETNQPYYSIPIRETILSAIIKSLTIQETSLNSSKKIELCITNENRSKKYDKSITSISSDAMPERIQIHQYTGPFLLKGNLIFRKPITASSPTTPNDSSESVPTTTATTTTSITTTIDPLKLIMNGGPPLIGLELNVHLNDLKLNGDRRSWKSLISFLIPPEDDIMTSESENETTNMIQPHDIQTSESLLPPNTNNSVDISTVANSQLVEVQDSPKLFSHTSPLHQGNSTTTTHRAKVIIEKGKKKISTFKKKLKLGDNWKNQIKLAVKATNTEIVVRDEKVPEYKGLEAKIKLGTMVLGNHSEWKSVPYLMDGLQLADKYAVSDPISRSGLDHRISLQIENFSLDFIQSSVVAPQAVITPSTITLYLRLSRSFHRNEKDKRIPKIDVSFNSLDFNFTLNTLQSEFLDHLANKYLSPKKMKNLLKSRIKNLKNEAKKRLKRLDEKNLDKTLTIKNKVEKTLQQYFWNCYINVKKGQFHLPLEHLLEPKHQQANNQQTGENTDAQTLIDTITQQPGSQIEKLSEIKVQSLGILLQNKDQGQNIVIKIGSIEAYGIDHPKMSTSCSLRPLPIPDDEYIPSATHDDTNLLITYQRRAKKLSQSLINQVLMDNELNEYLTEVWVKLQGTQVRIQKKTNTHLSDPTATKSTKSKIKMPDLKNFITKAVNLIERRKDRIKDIKKGIKKVNLNLRWGLELGNCEILLGDKSKKSLNQITGSTGDVEEYQPKGIIKITDTNRKSNASSYKQMENELLKKNSESARNEEEREIYTDKIQSMQEELDSIKSRYETELSTLRQQYEELEAKFVSTKLELAELSSR</sequence>
<dbReference type="InterPro" id="IPR026728">
    <property type="entry name" value="BLTP3A/B"/>
</dbReference>
<dbReference type="AlphaFoldDB" id="A0A151Z911"/>
<keyword evidence="1" id="KW-0175">Coiled coil</keyword>
<dbReference type="PANTHER" id="PTHR22774">
    <property type="entry name" value="CHOREIN N-TERMINAL DOMAIN-CONTAINING PROTEIN"/>
    <property type="match status" value="1"/>
</dbReference>
<evidence type="ECO:0000256" key="2">
    <source>
        <dbReference type="SAM" id="MobiDB-lite"/>
    </source>
</evidence>